<evidence type="ECO:0000256" key="4">
    <source>
        <dbReference type="ARBA" id="ARBA00022989"/>
    </source>
</evidence>
<keyword evidence="8" id="KW-0807">Transducer</keyword>
<keyword evidence="5" id="KW-0297">G-protein coupled receptor</keyword>
<evidence type="ECO:0000313" key="12">
    <source>
        <dbReference type="Proteomes" id="UP000694865"/>
    </source>
</evidence>
<keyword evidence="6 10" id="KW-0472">Membrane</keyword>
<dbReference type="Proteomes" id="UP000694865">
    <property type="component" value="Unplaced"/>
</dbReference>
<feature type="non-terminal residue" evidence="13">
    <location>
        <position position="296"/>
    </location>
</feature>
<protein>
    <submittedName>
        <fullName evidence="13">D(1A) dopamine receptor-like</fullName>
    </submittedName>
</protein>
<evidence type="ECO:0000256" key="1">
    <source>
        <dbReference type="ARBA" id="ARBA00004651"/>
    </source>
</evidence>
<dbReference type="InterPro" id="IPR017452">
    <property type="entry name" value="GPCR_Rhodpsn_7TM"/>
</dbReference>
<gene>
    <name evidence="13" type="primary">LOC102809589</name>
</gene>
<evidence type="ECO:0000256" key="3">
    <source>
        <dbReference type="ARBA" id="ARBA00022692"/>
    </source>
</evidence>
<reference evidence="13" key="1">
    <citation type="submission" date="2025-08" db="UniProtKB">
        <authorList>
            <consortium name="RefSeq"/>
        </authorList>
    </citation>
    <scope>IDENTIFICATION</scope>
    <source>
        <tissue evidence="13">Testes</tissue>
    </source>
</reference>
<dbReference type="RefSeq" id="XP_006813836.1">
    <property type="nucleotide sequence ID" value="XM_006813773.1"/>
</dbReference>
<dbReference type="InterPro" id="IPR000276">
    <property type="entry name" value="GPCR_Rhodpsn"/>
</dbReference>
<feature type="transmembrane region" description="Helical" evidence="10">
    <location>
        <begin position="161"/>
        <end position="186"/>
    </location>
</feature>
<dbReference type="CDD" id="cd00637">
    <property type="entry name" value="7tm_classA_rhodopsin-like"/>
    <property type="match status" value="1"/>
</dbReference>
<dbReference type="PROSITE" id="PS50262">
    <property type="entry name" value="G_PROTEIN_RECEP_F1_2"/>
    <property type="match status" value="1"/>
</dbReference>
<evidence type="ECO:0000256" key="9">
    <source>
        <dbReference type="SAM" id="MobiDB-lite"/>
    </source>
</evidence>
<dbReference type="PANTHER" id="PTHR24247">
    <property type="entry name" value="5-HYDROXYTRYPTAMINE RECEPTOR"/>
    <property type="match status" value="1"/>
</dbReference>
<keyword evidence="4 10" id="KW-1133">Transmembrane helix</keyword>
<dbReference type="Pfam" id="PF00001">
    <property type="entry name" value="7tm_1"/>
    <property type="match status" value="1"/>
</dbReference>
<name>A0ABM0M1E5_SACKO</name>
<feature type="transmembrane region" description="Helical" evidence="10">
    <location>
        <begin position="82"/>
        <end position="100"/>
    </location>
</feature>
<dbReference type="SUPFAM" id="SSF81321">
    <property type="entry name" value="Family A G protein-coupled receptor-like"/>
    <property type="match status" value="1"/>
</dbReference>
<feature type="region of interest" description="Disordered" evidence="9">
    <location>
        <begin position="276"/>
        <end position="296"/>
    </location>
</feature>
<feature type="transmembrane region" description="Helical" evidence="10">
    <location>
        <begin position="240"/>
        <end position="261"/>
    </location>
</feature>
<keyword evidence="12" id="KW-1185">Reference proteome</keyword>
<dbReference type="GeneID" id="102809589"/>
<evidence type="ECO:0000256" key="2">
    <source>
        <dbReference type="ARBA" id="ARBA00022475"/>
    </source>
</evidence>
<feature type="transmembrane region" description="Helical" evidence="10">
    <location>
        <begin position="198"/>
        <end position="220"/>
    </location>
</feature>
<keyword evidence="3 10" id="KW-0812">Transmembrane</keyword>
<sequence>MAANSTETFLNVSATNSTQQFLDTIVKKSDTALESIATFIDAFVDNTVQNSTEPYFNINATNITEEVLDIIGVKPYEQFFDVISACMLVIVALVGTTGNFKVCNIVYSNKELRTSANFQLVSLAITDLLVCILTSSLRFSLTVKSLLYGEINIKGPFCTSQIFIFYFSTVTTVVSLGAISVSRAIGVADKFTPRTKKMVTICSITVCWTTGFGYATWKAWAGEDLSCNLEPIGQEVKTATRGAVIIVFLTLCTMVVSYSYIYRVINRHEKSFQRAMKAAGNSQQSQRKPMDLSTLK</sequence>
<evidence type="ECO:0000313" key="13">
    <source>
        <dbReference type="RefSeq" id="XP_006813836.1"/>
    </source>
</evidence>
<proteinExistence type="predicted"/>
<evidence type="ECO:0000256" key="10">
    <source>
        <dbReference type="SAM" id="Phobius"/>
    </source>
</evidence>
<dbReference type="PRINTS" id="PR00237">
    <property type="entry name" value="GPCRRHODOPSN"/>
</dbReference>
<keyword evidence="7" id="KW-0675">Receptor</keyword>
<evidence type="ECO:0000256" key="6">
    <source>
        <dbReference type="ARBA" id="ARBA00023136"/>
    </source>
</evidence>
<dbReference type="Gene3D" id="1.20.1070.10">
    <property type="entry name" value="Rhodopsin 7-helix transmembrane proteins"/>
    <property type="match status" value="1"/>
</dbReference>
<comment type="subcellular location">
    <subcellularLocation>
        <location evidence="1">Cell membrane</location>
        <topology evidence="1">Multi-pass membrane protein</topology>
    </subcellularLocation>
</comment>
<organism evidence="12 13">
    <name type="scientific">Saccoglossus kowalevskii</name>
    <name type="common">Acorn worm</name>
    <dbReference type="NCBI Taxonomy" id="10224"/>
    <lineage>
        <taxon>Eukaryota</taxon>
        <taxon>Metazoa</taxon>
        <taxon>Hemichordata</taxon>
        <taxon>Enteropneusta</taxon>
        <taxon>Harrimaniidae</taxon>
        <taxon>Saccoglossus</taxon>
    </lineage>
</organism>
<evidence type="ECO:0000259" key="11">
    <source>
        <dbReference type="PROSITE" id="PS50262"/>
    </source>
</evidence>
<feature type="domain" description="G-protein coupled receptors family 1 profile" evidence="11">
    <location>
        <begin position="98"/>
        <end position="296"/>
    </location>
</feature>
<feature type="transmembrane region" description="Helical" evidence="10">
    <location>
        <begin position="120"/>
        <end position="141"/>
    </location>
</feature>
<evidence type="ECO:0000256" key="5">
    <source>
        <dbReference type="ARBA" id="ARBA00023040"/>
    </source>
</evidence>
<accession>A0ABM0M1E5</accession>
<evidence type="ECO:0000256" key="7">
    <source>
        <dbReference type="ARBA" id="ARBA00023170"/>
    </source>
</evidence>
<evidence type="ECO:0000256" key="8">
    <source>
        <dbReference type="ARBA" id="ARBA00023224"/>
    </source>
</evidence>
<keyword evidence="2" id="KW-1003">Cell membrane</keyword>